<comment type="caution">
    <text evidence="10">The sequence shown here is derived from an EMBL/GenBank/DDBJ whole genome shotgun (WGS) entry which is preliminary data.</text>
</comment>
<keyword evidence="3 9" id="KW-1133">Transmembrane helix</keyword>
<evidence type="ECO:0000313" key="10">
    <source>
        <dbReference type="EMBL" id="OTF72955.1"/>
    </source>
</evidence>
<dbReference type="EMBL" id="MUJZ01053879">
    <property type="protein sequence ID" value="OTF72955.1"/>
    <property type="molecule type" value="Genomic_DNA"/>
</dbReference>
<evidence type="ECO:0000256" key="2">
    <source>
        <dbReference type="ARBA" id="ARBA00022692"/>
    </source>
</evidence>
<proteinExistence type="predicted"/>
<dbReference type="PANTHER" id="PTHR24248:SF189">
    <property type="entry name" value="ALPHA2-ADRENERGIC-LIKE OCTOPAMINE RECEPTOR, ISOFORM B"/>
    <property type="match status" value="1"/>
</dbReference>
<feature type="region of interest" description="Disordered" evidence="8">
    <location>
        <begin position="20"/>
        <end position="63"/>
    </location>
</feature>
<sequence>MTTTYFSKVKCKTFKLRKPKTKKINGLSKSNNNSISTKSNGTVDDDSDTADSPTNKEPSCESKSFLSAPKLLRSRFGSTLSIADYEDSDTIDDDHHKKNKRNRVQYQDQPIHLPSDAERHKRKIAKARERRATLIVGLIMAAFITAWLPFFVLYVLVALCQNCKENIPEGVFAVAFWLGYGNSGKTCVQKQNRGQYSME</sequence>
<dbReference type="GO" id="GO:0005886">
    <property type="term" value="C:plasma membrane"/>
    <property type="evidence" value="ECO:0007669"/>
    <property type="project" value="TreeGrafter"/>
</dbReference>
<evidence type="ECO:0000256" key="3">
    <source>
        <dbReference type="ARBA" id="ARBA00022989"/>
    </source>
</evidence>
<dbReference type="Pfam" id="PF00001">
    <property type="entry name" value="7tm_1"/>
    <property type="match status" value="1"/>
</dbReference>
<keyword evidence="5 9" id="KW-0472">Membrane</keyword>
<keyword evidence="6" id="KW-0675">Receptor</keyword>
<dbReference type="InterPro" id="IPR000276">
    <property type="entry name" value="GPCR_Rhodpsn"/>
</dbReference>
<comment type="subcellular location">
    <subcellularLocation>
        <location evidence="1">Membrane</location>
        <topology evidence="1">Multi-pass membrane protein</topology>
    </subcellularLocation>
</comment>
<name>A0A1Y3B0S8_EURMA</name>
<evidence type="ECO:0000313" key="11">
    <source>
        <dbReference type="Proteomes" id="UP000194236"/>
    </source>
</evidence>
<evidence type="ECO:0008006" key="12">
    <source>
        <dbReference type="Google" id="ProtNLM"/>
    </source>
</evidence>
<dbReference type="GO" id="GO:0004930">
    <property type="term" value="F:G protein-coupled receptor activity"/>
    <property type="evidence" value="ECO:0007669"/>
    <property type="project" value="UniProtKB-KW"/>
</dbReference>
<dbReference type="OrthoDB" id="5975661at2759"/>
<dbReference type="PANTHER" id="PTHR24248">
    <property type="entry name" value="ADRENERGIC RECEPTOR-RELATED G-PROTEIN COUPLED RECEPTOR"/>
    <property type="match status" value="1"/>
</dbReference>
<accession>A0A1Y3B0S8</accession>
<reference evidence="10 11" key="1">
    <citation type="submission" date="2017-03" db="EMBL/GenBank/DDBJ databases">
        <title>Genome Survey of Euroglyphus maynei.</title>
        <authorList>
            <person name="Arlian L.G."/>
            <person name="Morgan M.S."/>
            <person name="Rider S.D."/>
        </authorList>
    </citation>
    <scope>NUCLEOTIDE SEQUENCE [LARGE SCALE GENOMIC DNA]</scope>
    <source>
        <strain evidence="10">Arlian Lab</strain>
        <tissue evidence="10">Whole body</tissue>
    </source>
</reference>
<keyword evidence="7" id="KW-0807">Transducer</keyword>
<evidence type="ECO:0000256" key="8">
    <source>
        <dbReference type="SAM" id="MobiDB-lite"/>
    </source>
</evidence>
<protein>
    <recommendedName>
        <fullName evidence="12">G-protein coupled receptors family 1 profile domain-containing protein</fullName>
    </recommendedName>
</protein>
<organism evidence="10 11">
    <name type="scientific">Euroglyphus maynei</name>
    <name type="common">Mayne's house dust mite</name>
    <dbReference type="NCBI Taxonomy" id="6958"/>
    <lineage>
        <taxon>Eukaryota</taxon>
        <taxon>Metazoa</taxon>
        <taxon>Ecdysozoa</taxon>
        <taxon>Arthropoda</taxon>
        <taxon>Chelicerata</taxon>
        <taxon>Arachnida</taxon>
        <taxon>Acari</taxon>
        <taxon>Acariformes</taxon>
        <taxon>Sarcoptiformes</taxon>
        <taxon>Astigmata</taxon>
        <taxon>Psoroptidia</taxon>
        <taxon>Analgoidea</taxon>
        <taxon>Pyroglyphidae</taxon>
        <taxon>Pyroglyphinae</taxon>
        <taxon>Euroglyphus</taxon>
    </lineage>
</organism>
<evidence type="ECO:0000256" key="7">
    <source>
        <dbReference type="ARBA" id="ARBA00023224"/>
    </source>
</evidence>
<keyword evidence="4" id="KW-0297">G-protein coupled receptor</keyword>
<evidence type="ECO:0000256" key="1">
    <source>
        <dbReference type="ARBA" id="ARBA00004141"/>
    </source>
</evidence>
<feature type="compositionally biased region" description="Low complexity" evidence="8">
    <location>
        <begin position="28"/>
        <end position="40"/>
    </location>
</feature>
<dbReference type="Gene3D" id="1.20.1070.10">
    <property type="entry name" value="Rhodopsin 7-helix transmembrane proteins"/>
    <property type="match status" value="1"/>
</dbReference>
<evidence type="ECO:0000256" key="5">
    <source>
        <dbReference type="ARBA" id="ARBA00023136"/>
    </source>
</evidence>
<keyword evidence="11" id="KW-1185">Reference proteome</keyword>
<dbReference type="Proteomes" id="UP000194236">
    <property type="component" value="Unassembled WGS sequence"/>
</dbReference>
<feature type="transmembrane region" description="Helical" evidence="9">
    <location>
        <begin position="132"/>
        <end position="157"/>
    </location>
</feature>
<evidence type="ECO:0000256" key="4">
    <source>
        <dbReference type="ARBA" id="ARBA00023040"/>
    </source>
</evidence>
<evidence type="ECO:0000256" key="6">
    <source>
        <dbReference type="ARBA" id="ARBA00023170"/>
    </source>
</evidence>
<dbReference type="AlphaFoldDB" id="A0A1Y3B0S8"/>
<evidence type="ECO:0000256" key="9">
    <source>
        <dbReference type="SAM" id="Phobius"/>
    </source>
</evidence>
<feature type="compositionally biased region" description="Polar residues" evidence="8">
    <location>
        <begin position="50"/>
        <end position="63"/>
    </location>
</feature>
<gene>
    <name evidence="10" type="ORF">BLA29_006036</name>
</gene>
<keyword evidence="2 9" id="KW-0812">Transmembrane</keyword>
<dbReference type="SUPFAM" id="SSF81321">
    <property type="entry name" value="Family A G protein-coupled receptor-like"/>
    <property type="match status" value="1"/>
</dbReference>